<comment type="caution">
    <text evidence="3">The sequence shown here is derived from an EMBL/GenBank/DDBJ whole genome shotgun (WGS) entry which is preliminary data.</text>
</comment>
<evidence type="ECO:0000259" key="2">
    <source>
        <dbReference type="Pfam" id="PF07883"/>
    </source>
</evidence>
<feature type="region of interest" description="Disordered" evidence="1">
    <location>
        <begin position="1"/>
        <end position="31"/>
    </location>
</feature>
<name>A0A8J6UER6_9GAMM</name>
<dbReference type="EMBL" id="JACXAF010000001">
    <property type="protein sequence ID" value="MBD1388096.1"/>
    <property type="molecule type" value="Genomic_DNA"/>
</dbReference>
<organism evidence="3 4">
    <name type="scientific">Neiella litorisoli</name>
    <dbReference type="NCBI Taxonomy" id="2771431"/>
    <lineage>
        <taxon>Bacteria</taxon>
        <taxon>Pseudomonadati</taxon>
        <taxon>Pseudomonadota</taxon>
        <taxon>Gammaproteobacteria</taxon>
        <taxon>Alteromonadales</taxon>
        <taxon>Echinimonadaceae</taxon>
        <taxon>Neiella</taxon>
    </lineage>
</organism>
<sequence>MTKPPVLSAEQYHQTDAPTYAGQTDGSHKQSALMARVRYQPAHHNPDAPAAQQGQGETLGTWIFNEEANKAEGLLASNIQLMMDSTLAPHATIGLHQHQDTEEIYYLLEGQLSIELHRAGEPAKTLQLHPGDAHLIRPSESHFVQAGADGARIIVVAAKAT</sequence>
<proteinExistence type="predicted"/>
<dbReference type="Pfam" id="PF07883">
    <property type="entry name" value="Cupin_2"/>
    <property type="match status" value="1"/>
</dbReference>
<evidence type="ECO:0000256" key="1">
    <source>
        <dbReference type="SAM" id="MobiDB-lite"/>
    </source>
</evidence>
<evidence type="ECO:0000313" key="3">
    <source>
        <dbReference type="EMBL" id="MBD1388096.1"/>
    </source>
</evidence>
<feature type="compositionally biased region" description="Polar residues" evidence="1">
    <location>
        <begin position="11"/>
        <end position="25"/>
    </location>
</feature>
<dbReference type="RefSeq" id="WP_191143211.1">
    <property type="nucleotide sequence ID" value="NZ_JACXAF010000001.1"/>
</dbReference>
<evidence type="ECO:0000313" key="4">
    <source>
        <dbReference type="Proteomes" id="UP000638014"/>
    </source>
</evidence>
<gene>
    <name evidence="3" type="ORF">IC617_01515</name>
</gene>
<dbReference type="Gene3D" id="2.60.120.10">
    <property type="entry name" value="Jelly Rolls"/>
    <property type="match status" value="1"/>
</dbReference>
<dbReference type="AlphaFoldDB" id="A0A8J6UER6"/>
<dbReference type="Proteomes" id="UP000638014">
    <property type="component" value="Unassembled WGS sequence"/>
</dbReference>
<feature type="domain" description="Cupin type-2" evidence="2">
    <location>
        <begin position="86"/>
        <end position="155"/>
    </location>
</feature>
<dbReference type="SUPFAM" id="SSF51182">
    <property type="entry name" value="RmlC-like cupins"/>
    <property type="match status" value="1"/>
</dbReference>
<dbReference type="InterPro" id="IPR011051">
    <property type="entry name" value="RmlC_Cupin_sf"/>
</dbReference>
<keyword evidence="4" id="KW-1185">Reference proteome</keyword>
<dbReference type="InterPro" id="IPR013096">
    <property type="entry name" value="Cupin_2"/>
</dbReference>
<protein>
    <submittedName>
        <fullName evidence="3">Cupin domain-containing protein</fullName>
    </submittedName>
</protein>
<dbReference type="InterPro" id="IPR014710">
    <property type="entry name" value="RmlC-like_jellyroll"/>
</dbReference>
<accession>A0A8J6UER6</accession>
<reference evidence="3" key="1">
    <citation type="submission" date="2020-09" db="EMBL/GenBank/DDBJ databases">
        <title>A novel bacterium of genus Neiella, isolated from South China Sea.</title>
        <authorList>
            <person name="Huang H."/>
            <person name="Mo K."/>
            <person name="Hu Y."/>
        </authorList>
    </citation>
    <scope>NUCLEOTIDE SEQUENCE</scope>
    <source>
        <strain evidence="3">HB171785</strain>
    </source>
</reference>